<organism evidence="1 2">
    <name type="scientific">Periplaneta americana</name>
    <name type="common">American cockroach</name>
    <name type="synonym">Blatta americana</name>
    <dbReference type="NCBI Taxonomy" id="6978"/>
    <lineage>
        <taxon>Eukaryota</taxon>
        <taxon>Metazoa</taxon>
        <taxon>Ecdysozoa</taxon>
        <taxon>Arthropoda</taxon>
        <taxon>Hexapoda</taxon>
        <taxon>Insecta</taxon>
        <taxon>Pterygota</taxon>
        <taxon>Neoptera</taxon>
        <taxon>Polyneoptera</taxon>
        <taxon>Dictyoptera</taxon>
        <taxon>Blattodea</taxon>
        <taxon>Blattoidea</taxon>
        <taxon>Blattidae</taxon>
        <taxon>Blattinae</taxon>
        <taxon>Periplaneta</taxon>
    </lineage>
</organism>
<gene>
    <name evidence="1" type="ORF">ANN_11691</name>
</gene>
<dbReference type="EMBL" id="JAJSOF020000015">
    <property type="protein sequence ID" value="KAJ4441832.1"/>
    <property type="molecule type" value="Genomic_DNA"/>
</dbReference>
<evidence type="ECO:0000313" key="2">
    <source>
        <dbReference type="Proteomes" id="UP001148838"/>
    </source>
</evidence>
<sequence length="222" mass="25854">MVTFATNISSTGFTKRTDIIAFDNNQKIGFIINPTIRFEDAELQLQEVDLEKKRHYEPRFTYLEEKYHIPVCRWEVIGLLFGARGTISRFCISFFHRFHIDLLELQDIAINVLSVAENGTTSYTRHISNLLTTVASLAAQTAAKVRYSHLTFPTLAFLRYSVQSVQRSARVRLVDNKSLTKIFLRNVVTEYYTVTMLQQYGFYSCRKLRIMSFNRILNIHHP</sequence>
<name>A0ABQ8T7J1_PERAM</name>
<accession>A0ABQ8T7J1</accession>
<proteinExistence type="predicted"/>
<reference evidence="1 2" key="1">
    <citation type="journal article" date="2022" name="Allergy">
        <title>Genome assembly and annotation of Periplaneta americana reveal a comprehensive cockroach allergen profile.</title>
        <authorList>
            <person name="Wang L."/>
            <person name="Xiong Q."/>
            <person name="Saelim N."/>
            <person name="Wang L."/>
            <person name="Nong W."/>
            <person name="Wan A.T."/>
            <person name="Shi M."/>
            <person name="Liu X."/>
            <person name="Cao Q."/>
            <person name="Hui J.H.L."/>
            <person name="Sookrung N."/>
            <person name="Leung T.F."/>
            <person name="Tungtrongchitr A."/>
            <person name="Tsui S.K.W."/>
        </authorList>
    </citation>
    <scope>NUCLEOTIDE SEQUENCE [LARGE SCALE GENOMIC DNA]</scope>
    <source>
        <strain evidence="1">PWHHKU_190912</strain>
    </source>
</reference>
<comment type="caution">
    <text evidence="1">The sequence shown here is derived from an EMBL/GenBank/DDBJ whole genome shotgun (WGS) entry which is preliminary data.</text>
</comment>
<protein>
    <submittedName>
        <fullName evidence="1">Uncharacterized protein</fullName>
    </submittedName>
</protein>
<keyword evidence="2" id="KW-1185">Reference proteome</keyword>
<dbReference type="Proteomes" id="UP001148838">
    <property type="component" value="Unassembled WGS sequence"/>
</dbReference>
<evidence type="ECO:0000313" key="1">
    <source>
        <dbReference type="EMBL" id="KAJ4441832.1"/>
    </source>
</evidence>